<evidence type="ECO:0000256" key="1">
    <source>
        <dbReference type="SAM" id="MobiDB-lite"/>
    </source>
</evidence>
<gene>
    <name evidence="2" type="ORF">F0562_021525</name>
</gene>
<reference evidence="2 3" key="1">
    <citation type="submission" date="2019-09" db="EMBL/GenBank/DDBJ databases">
        <title>A chromosome-level genome assembly of the Chinese tupelo Nyssa sinensis.</title>
        <authorList>
            <person name="Yang X."/>
            <person name="Kang M."/>
            <person name="Yang Y."/>
            <person name="Xiong H."/>
            <person name="Wang M."/>
            <person name="Zhang Z."/>
            <person name="Wang Z."/>
            <person name="Wu H."/>
            <person name="Ma T."/>
            <person name="Liu J."/>
            <person name="Xi Z."/>
        </authorList>
    </citation>
    <scope>NUCLEOTIDE SEQUENCE [LARGE SCALE GENOMIC DNA]</scope>
    <source>
        <strain evidence="2">J267</strain>
        <tissue evidence="2">Leaf</tissue>
    </source>
</reference>
<protein>
    <submittedName>
        <fullName evidence="2">Uncharacterized protein</fullName>
    </submittedName>
</protein>
<feature type="region of interest" description="Disordered" evidence="1">
    <location>
        <begin position="155"/>
        <end position="176"/>
    </location>
</feature>
<accession>A0A5J5BL78</accession>
<dbReference type="Proteomes" id="UP000325577">
    <property type="component" value="Linkage Group LG11"/>
</dbReference>
<keyword evidence="3" id="KW-1185">Reference proteome</keyword>
<evidence type="ECO:0000313" key="3">
    <source>
        <dbReference type="Proteomes" id="UP000325577"/>
    </source>
</evidence>
<proteinExistence type="predicted"/>
<sequence length="327" mass="36218">MGTSKSNELNLLKDKVESSAPQKAFLDHRTPSIAAQIYPLQLQLEGSCSGSGSKVVINDASNSNDNSSATPPNKECFLYRHLDTPPHHHHQPQGLTDSYQPSDFLCYFPPSHAFNASFSMNHNQNPTPWFAHSGSAFDVNYDAISSVVAPVTGSVVPDSSPTTLKPSTTFPSSMGSHSMSWESGAANSSTELQSSTCMFEKSSSMLSWGSANNEAQVHVLEGEGEGEGGGENMKWSEYPYPYPLHNQFSDSQNQIQTPQQVGVLMYEQIKYSEMHFMNNGYPVLPCGPVTISISNKLKHYNFRVSRDLLRPLDKFRFAVEWEMEELF</sequence>
<dbReference type="AlphaFoldDB" id="A0A5J5BL78"/>
<feature type="compositionally biased region" description="Polar residues" evidence="1">
    <location>
        <begin position="157"/>
        <end position="171"/>
    </location>
</feature>
<evidence type="ECO:0000313" key="2">
    <source>
        <dbReference type="EMBL" id="KAA8542980.1"/>
    </source>
</evidence>
<name>A0A5J5BL78_9ASTE</name>
<organism evidence="2 3">
    <name type="scientific">Nyssa sinensis</name>
    <dbReference type="NCBI Taxonomy" id="561372"/>
    <lineage>
        <taxon>Eukaryota</taxon>
        <taxon>Viridiplantae</taxon>
        <taxon>Streptophyta</taxon>
        <taxon>Embryophyta</taxon>
        <taxon>Tracheophyta</taxon>
        <taxon>Spermatophyta</taxon>
        <taxon>Magnoliopsida</taxon>
        <taxon>eudicotyledons</taxon>
        <taxon>Gunneridae</taxon>
        <taxon>Pentapetalae</taxon>
        <taxon>asterids</taxon>
        <taxon>Cornales</taxon>
        <taxon>Nyssaceae</taxon>
        <taxon>Nyssa</taxon>
    </lineage>
</organism>
<dbReference type="EMBL" id="CM018034">
    <property type="protein sequence ID" value="KAA8542980.1"/>
    <property type="molecule type" value="Genomic_DNA"/>
</dbReference>